<protein>
    <recommendedName>
        <fullName evidence="3">Glycosyltransferase TibC</fullName>
    </recommendedName>
</protein>
<dbReference type="AlphaFoldDB" id="A0A6S7CLJ7"/>
<evidence type="ECO:0008006" key="3">
    <source>
        <dbReference type="Google" id="ProtNLM"/>
    </source>
</evidence>
<organism evidence="1 2">
    <name type="scientific">Achromobacter anxifer</name>
    <dbReference type="NCBI Taxonomy" id="1287737"/>
    <lineage>
        <taxon>Bacteria</taxon>
        <taxon>Pseudomonadati</taxon>
        <taxon>Pseudomonadota</taxon>
        <taxon>Betaproteobacteria</taxon>
        <taxon>Burkholderiales</taxon>
        <taxon>Alcaligenaceae</taxon>
        <taxon>Achromobacter</taxon>
    </lineage>
</organism>
<dbReference type="EMBL" id="CADILG010000010">
    <property type="protein sequence ID" value="CAB3855112.1"/>
    <property type="molecule type" value="Genomic_DNA"/>
</dbReference>
<accession>A0A6S7CLJ7</accession>
<proteinExistence type="predicted"/>
<keyword evidence="2" id="KW-1185">Reference proteome</keyword>
<reference evidence="1 2" key="1">
    <citation type="submission" date="2020-04" db="EMBL/GenBank/DDBJ databases">
        <authorList>
            <person name="De Canck E."/>
        </authorList>
    </citation>
    <scope>NUCLEOTIDE SEQUENCE [LARGE SCALE GENOMIC DNA]</scope>
    <source>
        <strain evidence="1 2">LMG 26858</strain>
    </source>
</reference>
<evidence type="ECO:0000313" key="1">
    <source>
        <dbReference type="EMBL" id="CAB3855112.1"/>
    </source>
</evidence>
<dbReference type="Gene3D" id="3.40.50.2000">
    <property type="entry name" value="Glycogen Phosphorylase B"/>
    <property type="match status" value="1"/>
</dbReference>
<gene>
    <name evidence="1" type="ORF">LMG26858_01922</name>
</gene>
<dbReference type="Proteomes" id="UP000494117">
    <property type="component" value="Unassembled WGS sequence"/>
</dbReference>
<name>A0A6S7CLJ7_9BURK</name>
<evidence type="ECO:0000313" key="2">
    <source>
        <dbReference type="Proteomes" id="UP000494117"/>
    </source>
</evidence>
<sequence>MIVRGMKGLGDNIYQRAFVKRLQGPVYLETPWPELYEDLPGVKFVRAETALRTQAKNMALQLASRWEAPPRESVVTVQYGTAGIVTGMRRCFGVAPGSFDLPDFGPSPISGRYIVVRPATVRAEWVAEARNPLTMYVAEAAELARAAGYRVISVADLEPGKEWAVGRLPPADETYHAGEFNVRQLLALVRNAAAVIGGIGWILPAAIAMKVPAWVICGGQGGFNAPELITDEKFMDLSRIRFAVPDNFCRCRHKQHNCDKRIKNHASDFADWLRRLPDLVA</sequence>